<dbReference type="Pfam" id="PF16810">
    <property type="entry name" value="RXLR"/>
    <property type="match status" value="1"/>
</dbReference>
<dbReference type="EMBL" id="NBNE01011973">
    <property type="protein sequence ID" value="OWY96189.1"/>
    <property type="molecule type" value="Genomic_DNA"/>
</dbReference>
<name>A0A225UVF9_9STRA</name>
<protein>
    <recommendedName>
        <fullName evidence="5">RxLR effector protein</fullName>
    </recommendedName>
</protein>
<keyword evidence="4 5" id="KW-0732">Signal</keyword>
<reference evidence="7" key="1">
    <citation type="submission" date="2017-03" db="EMBL/GenBank/DDBJ databases">
        <title>Phytopthora megakarya and P. palmivora, two closely related causual agents of cacao black pod achieved similar genome size and gene model numbers by different mechanisms.</title>
        <authorList>
            <person name="Ali S."/>
            <person name="Shao J."/>
            <person name="Larry D.J."/>
            <person name="Kronmiller B."/>
            <person name="Shen D."/>
            <person name="Strem M.D."/>
            <person name="Melnick R.L."/>
            <person name="Guiltinan M.J."/>
            <person name="Tyler B.M."/>
            <person name="Meinhardt L.W."/>
            <person name="Bailey B.A."/>
        </authorList>
    </citation>
    <scope>NUCLEOTIDE SEQUENCE [LARGE SCALE GENOMIC DNA]</scope>
    <source>
        <strain evidence="7">zdho120</strain>
    </source>
</reference>
<feature type="signal peptide" evidence="5">
    <location>
        <begin position="1"/>
        <end position="18"/>
    </location>
</feature>
<evidence type="ECO:0000256" key="1">
    <source>
        <dbReference type="ARBA" id="ARBA00004613"/>
    </source>
</evidence>
<keyword evidence="7" id="KW-1185">Reference proteome</keyword>
<dbReference type="AlphaFoldDB" id="A0A225UVF9"/>
<dbReference type="GO" id="GO:0005576">
    <property type="term" value="C:extracellular region"/>
    <property type="evidence" value="ECO:0007669"/>
    <property type="project" value="UniProtKB-SubCell"/>
</dbReference>
<keyword evidence="3 5" id="KW-0964">Secreted</keyword>
<evidence type="ECO:0000256" key="3">
    <source>
        <dbReference type="ARBA" id="ARBA00022525"/>
    </source>
</evidence>
<accession>A0A225UVF9</accession>
<evidence type="ECO:0000256" key="5">
    <source>
        <dbReference type="RuleBase" id="RU367124"/>
    </source>
</evidence>
<gene>
    <name evidence="6" type="ORF">PHMEG_00033608</name>
</gene>
<comment type="similarity">
    <text evidence="2 5">Belongs to the RxLR effector family.</text>
</comment>
<feature type="chain" id="PRO_5028514854" description="RxLR effector protein" evidence="5">
    <location>
        <begin position="19"/>
        <end position="153"/>
    </location>
</feature>
<dbReference type="InterPro" id="IPR031825">
    <property type="entry name" value="RXLR"/>
</dbReference>
<comment type="function">
    <text evidence="5">Effector that suppresses plant defense responses during pathogen infection.</text>
</comment>
<sequence>MHLLYSTILVATIVLVGSVDTTLASTYIKKPDTTTSLRTNVLFESTNQGIVKRSLRKKNKALNDGDHEERGRIQWFLGCKLNLSTIKDDGLDKIMASSDAQQKAFNYLDRRNINTQVVYSRLKVDEAPDDGVRYNFFEAYGNWRVGKYGDQAR</sequence>
<comment type="subcellular location">
    <subcellularLocation>
        <location evidence="1 5">Secreted</location>
    </subcellularLocation>
</comment>
<evidence type="ECO:0000313" key="7">
    <source>
        <dbReference type="Proteomes" id="UP000198211"/>
    </source>
</evidence>
<proteinExistence type="inferred from homology"/>
<evidence type="ECO:0000256" key="2">
    <source>
        <dbReference type="ARBA" id="ARBA00010400"/>
    </source>
</evidence>
<comment type="domain">
    <text evidence="5">The RxLR-dEER motif acts to carry the protein into the host cell cytoplasm through binding to cell surface phosphatidylinositol-3-phosphate.</text>
</comment>
<dbReference type="Proteomes" id="UP000198211">
    <property type="component" value="Unassembled WGS sequence"/>
</dbReference>
<comment type="caution">
    <text evidence="6">The sequence shown here is derived from an EMBL/GenBank/DDBJ whole genome shotgun (WGS) entry which is preliminary data.</text>
</comment>
<evidence type="ECO:0000256" key="4">
    <source>
        <dbReference type="ARBA" id="ARBA00022729"/>
    </source>
</evidence>
<organism evidence="6 7">
    <name type="scientific">Phytophthora megakarya</name>
    <dbReference type="NCBI Taxonomy" id="4795"/>
    <lineage>
        <taxon>Eukaryota</taxon>
        <taxon>Sar</taxon>
        <taxon>Stramenopiles</taxon>
        <taxon>Oomycota</taxon>
        <taxon>Peronosporomycetes</taxon>
        <taxon>Peronosporales</taxon>
        <taxon>Peronosporaceae</taxon>
        <taxon>Phytophthora</taxon>
    </lineage>
</organism>
<evidence type="ECO:0000313" key="6">
    <source>
        <dbReference type="EMBL" id="OWY96189.1"/>
    </source>
</evidence>